<dbReference type="STRING" id="1548.CSCA_5249"/>
<keyword evidence="1" id="KW-0472">Membrane</keyword>
<dbReference type="PANTHER" id="PTHR41309:SF2">
    <property type="entry name" value="MEMBRANE PROTEIN"/>
    <property type="match status" value="1"/>
</dbReference>
<evidence type="ECO:0000256" key="1">
    <source>
        <dbReference type="SAM" id="Phobius"/>
    </source>
</evidence>
<keyword evidence="1" id="KW-0812">Transmembrane</keyword>
<proteinExistence type="predicted"/>
<dbReference type="PANTHER" id="PTHR41309">
    <property type="entry name" value="MEMBRANE PROTEIN-RELATED"/>
    <property type="match status" value="1"/>
</dbReference>
<dbReference type="HOGENOM" id="CLU_102880_1_0_9"/>
<evidence type="ECO:0000313" key="2">
    <source>
        <dbReference type="EMBL" id="AKA72374.1"/>
    </source>
</evidence>
<accession>A0A0E3K5M7</accession>
<gene>
    <name evidence="2" type="ORF">CSCA_5249</name>
</gene>
<dbReference type="AlphaFoldDB" id="A0A0E3K5M7"/>
<protein>
    <submittedName>
        <fullName evidence="2">Membrane protein, putative</fullName>
    </submittedName>
</protein>
<dbReference type="InterPro" id="IPR025699">
    <property type="entry name" value="ABC2_memb-like"/>
</dbReference>
<feature type="transmembrane region" description="Helical" evidence="1">
    <location>
        <begin position="119"/>
        <end position="138"/>
    </location>
</feature>
<dbReference type="Pfam" id="PF13346">
    <property type="entry name" value="ABC2_membrane_5"/>
    <property type="match status" value="1"/>
</dbReference>
<keyword evidence="3" id="KW-1185">Reference proteome</keyword>
<dbReference type="RefSeq" id="WP_026366550.1">
    <property type="nucleotide sequence ID" value="NZ_CP009933.1"/>
</dbReference>
<dbReference type="EMBL" id="CP009933">
    <property type="protein sequence ID" value="AKA72374.1"/>
    <property type="molecule type" value="Genomic_DNA"/>
</dbReference>
<feature type="transmembrane region" description="Helical" evidence="1">
    <location>
        <begin position="147"/>
        <end position="164"/>
    </location>
</feature>
<feature type="transmembrane region" description="Helical" evidence="1">
    <location>
        <begin position="39"/>
        <end position="56"/>
    </location>
</feature>
<organism evidence="2 3">
    <name type="scientific">Clostridium scatologenes</name>
    <dbReference type="NCBI Taxonomy" id="1548"/>
    <lineage>
        <taxon>Bacteria</taxon>
        <taxon>Bacillati</taxon>
        <taxon>Bacillota</taxon>
        <taxon>Clostridia</taxon>
        <taxon>Eubacteriales</taxon>
        <taxon>Clostridiaceae</taxon>
        <taxon>Clostridium</taxon>
    </lineage>
</organism>
<keyword evidence="1" id="KW-1133">Transmembrane helix</keyword>
<dbReference type="KEGG" id="csq:CSCA_5249"/>
<feature type="transmembrane region" description="Helical" evidence="1">
    <location>
        <begin position="15"/>
        <end position="33"/>
    </location>
</feature>
<evidence type="ECO:0000313" key="3">
    <source>
        <dbReference type="Proteomes" id="UP000033115"/>
    </source>
</evidence>
<feature type="transmembrane region" description="Helical" evidence="1">
    <location>
        <begin position="77"/>
        <end position="99"/>
    </location>
</feature>
<dbReference type="Proteomes" id="UP000033115">
    <property type="component" value="Chromosome"/>
</dbReference>
<reference evidence="2 3" key="1">
    <citation type="journal article" date="2015" name="J. Biotechnol.">
        <title>Complete genome sequence of a malodorant-producing acetogen, Clostridium scatologenes ATCC 25775(T).</title>
        <authorList>
            <person name="Zhu Z."/>
            <person name="Guo T."/>
            <person name="Zheng H."/>
            <person name="Song T."/>
            <person name="Ouyang P."/>
            <person name="Xie J."/>
        </authorList>
    </citation>
    <scope>NUCLEOTIDE SEQUENCE [LARGE SCALE GENOMIC DNA]</scope>
    <source>
        <strain evidence="2 3">ATCC 25775</strain>
    </source>
</reference>
<sequence>MLNLILKDILIQKKYLLISVLYAFFFAFCFKSNTSMALTMIPTMVPYMLILGACGFDDKNKSEIMFNSLPIDRTILVISKYLSSLVFIFMGIFLAFVSTTPLNFLGFIHMNKLMNLEDILSITIGISLIVCLYFPFYFKFGYQKSRYFLIAMFCLFFGFSAILINNIVKAPINFITYLNSQPDWLVTTFIVVITAIIFLVSILISIKFYINKDL</sequence>
<feature type="transmembrane region" description="Helical" evidence="1">
    <location>
        <begin position="184"/>
        <end position="210"/>
    </location>
</feature>
<name>A0A0E3K5M7_CLOSL</name>